<dbReference type="InterPro" id="IPR044855">
    <property type="entry name" value="CoA-Trfase_III_dom3_sf"/>
</dbReference>
<sequence length="380" mass="40889">MLDGIRVVDMTRLLPGPYATQHLADLGADVVKIEPPEGDYARYSTPRVDGEGGVFSMVNRGKRSVSLDLKDEDGLEAFYALVDDDGWDADAVVEGFRPGVADRLGVGYDDVRERNEGTVYCSLSGYGQDTDAADEAGHDLNYAAYAGLLDMTRAEEDGRPAVPGFPVGDMAGGVFCALSVVSALLGRERGDGEETGGYVDTSMAESVLSFSQAVVPDVLADGDAEARETALTGGYACYDVYETADGGYATLAALEPKFWSEFCEVVGREELVGEHPGDAETRDEVADILASKTVDEWNETFDGTDVPFRRVRSVDEALEDEDVQERLVRGGDEAPPRVGFPAKTASEVERETDESLPSHGEHTEEVLREAGWDDEGIEGL</sequence>
<protein>
    <submittedName>
        <fullName evidence="2">CaiB/BaiF CoA-transferase family protein</fullName>
    </submittedName>
</protein>
<dbReference type="Proteomes" id="UP001149411">
    <property type="component" value="Unassembled WGS sequence"/>
</dbReference>
<organism evidence="2 3">
    <name type="scientific">Halorutilus salinus</name>
    <dbReference type="NCBI Taxonomy" id="2487751"/>
    <lineage>
        <taxon>Archaea</taxon>
        <taxon>Methanobacteriati</taxon>
        <taxon>Methanobacteriota</taxon>
        <taxon>Stenosarchaea group</taxon>
        <taxon>Halobacteria</taxon>
        <taxon>Halorutilales</taxon>
        <taxon>Halorutilaceae</taxon>
        <taxon>Halorutilus</taxon>
    </lineage>
</organism>
<evidence type="ECO:0000313" key="2">
    <source>
        <dbReference type="EMBL" id="MCX2817751.1"/>
    </source>
</evidence>
<evidence type="ECO:0000256" key="1">
    <source>
        <dbReference type="SAM" id="MobiDB-lite"/>
    </source>
</evidence>
<dbReference type="EMBL" id="RKLV01000001">
    <property type="protein sequence ID" value="MCX2817751.1"/>
    <property type="molecule type" value="Genomic_DNA"/>
</dbReference>
<dbReference type="InterPro" id="IPR050509">
    <property type="entry name" value="CoA-transferase_III"/>
</dbReference>
<dbReference type="Pfam" id="PF02515">
    <property type="entry name" value="CoA_transf_3"/>
    <property type="match status" value="1"/>
</dbReference>
<proteinExistence type="predicted"/>
<feature type="region of interest" description="Disordered" evidence="1">
    <location>
        <begin position="328"/>
        <end position="380"/>
    </location>
</feature>
<dbReference type="InterPro" id="IPR023606">
    <property type="entry name" value="CoA-Trfase_III_dom_1_sf"/>
</dbReference>
<gene>
    <name evidence="2" type="ORF">EGH25_00025</name>
</gene>
<accession>A0A9Q4C2C1</accession>
<keyword evidence="3" id="KW-1185">Reference proteome</keyword>
<dbReference type="PANTHER" id="PTHR48228:SF5">
    <property type="entry name" value="ALPHA-METHYLACYL-COA RACEMASE"/>
    <property type="match status" value="1"/>
</dbReference>
<evidence type="ECO:0000313" key="3">
    <source>
        <dbReference type="Proteomes" id="UP001149411"/>
    </source>
</evidence>
<dbReference type="Gene3D" id="3.40.50.10540">
    <property type="entry name" value="Crotonobetainyl-coa:carnitine coa-transferase, domain 1"/>
    <property type="match status" value="1"/>
</dbReference>
<dbReference type="Gene3D" id="3.30.1540.10">
    <property type="entry name" value="formyl-coa transferase, domain 3"/>
    <property type="match status" value="1"/>
</dbReference>
<comment type="caution">
    <text evidence="2">The sequence shown here is derived from an EMBL/GenBank/DDBJ whole genome shotgun (WGS) entry which is preliminary data.</text>
</comment>
<reference evidence="2" key="1">
    <citation type="submission" date="2022-09" db="EMBL/GenBank/DDBJ databases">
        <title>Haloadaptaus new haloarchaeum isolated from saline soil.</title>
        <authorList>
            <person name="Duran-Viseras A."/>
            <person name="Sanchez-Porro C."/>
            <person name="Ventosa A."/>
        </authorList>
    </citation>
    <scope>NUCLEOTIDE SEQUENCE</scope>
    <source>
        <strain evidence="2">F3-133</strain>
    </source>
</reference>
<dbReference type="AlphaFoldDB" id="A0A9Q4C2C1"/>
<dbReference type="PANTHER" id="PTHR48228">
    <property type="entry name" value="SUCCINYL-COA--D-CITRAMALATE COA-TRANSFERASE"/>
    <property type="match status" value="1"/>
</dbReference>
<dbReference type="RefSeq" id="WP_266085215.1">
    <property type="nucleotide sequence ID" value="NZ_RKLV01000001.1"/>
</dbReference>
<dbReference type="InterPro" id="IPR003673">
    <property type="entry name" value="CoA-Trfase_fam_III"/>
</dbReference>
<dbReference type="SUPFAM" id="SSF89796">
    <property type="entry name" value="CoA-transferase family III (CaiB/BaiF)"/>
    <property type="match status" value="1"/>
</dbReference>
<dbReference type="GO" id="GO:0003824">
    <property type="term" value="F:catalytic activity"/>
    <property type="evidence" value="ECO:0007669"/>
    <property type="project" value="InterPro"/>
</dbReference>
<name>A0A9Q4C2C1_9EURY</name>
<feature type="compositionally biased region" description="Basic and acidic residues" evidence="1">
    <location>
        <begin position="359"/>
        <end position="371"/>
    </location>
</feature>